<keyword evidence="5 7" id="KW-1133">Transmembrane helix</keyword>
<dbReference type="InterPro" id="IPR023408">
    <property type="entry name" value="MscS_beta-dom_sf"/>
</dbReference>
<dbReference type="PANTHER" id="PTHR30221">
    <property type="entry name" value="SMALL-CONDUCTANCE MECHANOSENSITIVE CHANNEL"/>
    <property type="match status" value="1"/>
</dbReference>
<evidence type="ECO:0000256" key="3">
    <source>
        <dbReference type="ARBA" id="ARBA00022475"/>
    </source>
</evidence>
<dbReference type="AlphaFoldDB" id="A0A8J6NEX8"/>
<feature type="domain" description="Mechanosensitive ion channel MscS C-terminal" evidence="9">
    <location>
        <begin position="175"/>
        <end position="256"/>
    </location>
</feature>
<feature type="transmembrane region" description="Helical" evidence="7">
    <location>
        <begin position="20"/>
        <end position="44"/>
    </location>
</feature>
<gene>
    <name evidence="10" type="ORF">H8E41_11045</name>
</gene>
<dbReference type="Gene3D" id="1.10.287.1260">
    <property type="match status" value="1"/>
</dbReference>
<evidence type="ECO:0000256" key="4">
    <source>
        <dbReference type="ARBA" id="ARBA00022692"/>
    </source>
</evidence>
<reference evidence="10 11" key="1">
    <citation type="submission" date="2020-08" db="EMBL/GenBank/DDBJ databases">
        <title>Bridging the membrane lipid divide: bacteria of the FCB group superphylum have the potential to synthesize archaeal ether lipids.</title>
        <authorList>
            <person name="Villanueva L."/>
            <person name="Von Meijenfeldt F.A.B."/>
            <person name="Westbye A.B."/>
            <person name="Yadav S."/>
            <person name="Hopmans E.C."/>
            <person name="Dutilh B.E."/>
            <person name="Sinninghe Damste J.S."/>
        </authorList>
    </citation>
    <scope>NUCLEOTIDE SEQUENCE [LARGE SCALE GENOMIC DNA]</scope>
    <source>
        <strain evidence="10">NIOZ-UU47</strain>
    </source>
</reference>
<dbReference type="GO" id="GO:0005886">
    <property type="term" value="C:plasma membrane"/>
    <property type="evidence" value="ECO:0007669"/>
    <property type="project" value="UniProtKB-SubCell"/>
</dbReference>
<dbReference type="Pfam" id="PF21082">
    <property type="entry name" value="MS_channel_3rd"/>
    <property type="match status" value="1"/>
</dbReference>
<dbReference type="InterPro" id="IPR049278">
    <property type="entry name" value="MS_channel_C"/>
</dbReference>
<dbReference type="SUPFAM" id="SSF50182">
    <property type="entry name" value="Sm-like ribonucleoproteins"/>
    <property type="match status" value="1"/>
</dbReference>
<organism evidence="10 11">
    <name type="scientific">Candidatus Desulfobia pelagia</name>
    <dbReference type="NCBI Taxonomy" id="2841692"/>
    <lineage>
        <taxon>Bacteria</taxon>
        <taxon>Pseudomonadati</taxon>
        <taxon>Thermodesulfobacteriota</taxon>
        <taxon>Desulfobulbia</taxon>
        <taxon>Desulfobulbales</taxon>
        <taxon>Desulfobulbaceae</taxon>
        <taxon>Candidatus Desulfobia</taxon>
    </lineage>
</organism>
<dbReference type="InterPro" id="IPR011066">
    <property type="entry name" value="MscS_channel_C_sf"/>
</dbReference>
<dbReference type="Gene3D" id="3.30.70.100">
    <property type="match status" value="1"/>
</dbReference>
<keyword evidence="6 7" id="KW-0472">Membrane</keyword>
<dbReference type="PANTHER" id="PTHR30221:SF20">
    <property type="entry name" value="SMALL-CONDUCTANCE MECHANOSENSITIVE CHANNEL"/>
    <property type="match status" value="1"/>
</dbReference>
<evidence type="ECO:0000259" key="8">
    <source>
        <dbReference type="Pfam" id="PF00924"/>
    </source>
</evidence>
<dbReference type="GO" id="GO:0008381">
    <property type="term" value="F:mechanosensitive monoatomic ion channel activity"/>
    <property type="evidence" value="ECO:0007669"/>
    <property type="project" value="InterPro"/>
</dbReference>
<accession>A0A8J6NEX8</accession>
<comment type="similarity">
    <text evidence="2">Belongs to the MscS (TC 1.A.23) family.</text>
</comment>
<sequence>MRQYLDIISQFFTDQKTIEILQALLIFLAGLLVAKVVTGSVVKMLEKRFTTHETQLFRRGIFYGILSLFAISALNQMGFNLSVVLGAAGIFSVAIGFASQTSASNLISGLFLLGERPFSVGDIIRVGTTTGEVLSIDLLSVKLRTFDNLYVRIPNESLIKSEMTTLTKFPIRRFDMQVGVAYKEDLSKVRDVLFDVAKSNHLCLEEPKPLFIFQGFGNSSLDIQFSVWAKRENYLDLRNSIYLGVKEAFDAADIEIPFPHMTLYTGSVTDPFPVRFTEKETADASPATGP</sequence>
<feature type="transmembrane region" description="Helical" evidence="7">
    <location>
        <begin position="79"/>
        <end position="98"/>
    </location>
</feature>
<comment type="caution">
    <text evidence="10">The sequence shown here is derived from an EMBL/GenBank/DDBJ whole genome shotgun (WGS) entry which is preliminary data.</text>
</comment>
<dbReference type="Proteomes" id="UP000614424">
    <property type="component" value="Unassembled WGS sequence"/>
</dbReference>
<dbReference type="Gene3D" id="2.30.30.60">
    <property type="match status" value="1"/>
</dbReference>
<dbReference type="SUPFAM" id="SSF82861">
    <property type="entry name" value="Mechanosensitive channel protein MscS (YggB), transmembrane region"/>
    <property type="match status" value="1"/>
</dbReference>
<evidence type="ECO:0000259" key="9">
    <source>
        <dbReference type="Pfam" id="PF21082"/>
    </source>
</evidence>
<feature type="transmembrane region" description="Helical" evidence="7">
    <location>
        <begin position="56"/>
        <end position="73"/>
    </location>
</feature>
<dbReference type="Pfam" id="PF00924">
    <property type="entry name" value="MS_channel_2nd"/>
    <property type="match status" value="1"/>
</dbReference>
<comment type="subcellular location">
    <subcellularLocation>
        <location evidence="1">Cell membrane</location>
        <topology evidence="1">Multi-pass membrane protein</topology>
    </subcellularLocation>
</comment>
<keyword evidence="3" id="KW-1003">Cell membrane</keyword>
<dbReference type="EMBL" id="JACNJZ010000159">
    <property type="protein sequence ID" value="MBC8318432.1"/>
    <property type="molecule type" value="Genomic_DNA"/>
</dbReference>
<evidence type="ECO:0000256" key="2">
    <source>
        <dbReference type="ARBA" id="ARBA00008017"/>
    </source>
</evidence>
<evidence type="ECO:0000256" key="7">
    <source>
        <dbReference type="SAM" id="Phobius"/>
    </source>
</evidence>
<protein>
    <submittedName>
        <fullName evidence="10">Mechanosensitive ion channel family protein</fullName>
    </submittedName>
</protein>
<dbReference type="InterPro" id="IPR011014">
    <property type="entry name" value="MscS_channel_TM-2"/>
</dbReference>
<dbReference type="InterPro" id="IPR045275">
    <property type="entry name" value="MscS_archaea/bacteria_type"/>
</dbReference>
<evidence type="ECO:0000256" key="6">
    <source>
        <dbReference type="ARBA" id="ARBA00023136"/>
    </source>
</evidence>
<evidence type="ECO:0000313" key="10">
    <source>
        <dbReference type="EMBL" id="MBC8318432.1"/>
    </source>
</evidence>
<keyword evidence="4 7" id="KW-0812">Transmembrane</keyword>
<name>A0A8J6NEX8_9BACT</name>
<dbReference type="SUPFAM" id="SSF82689">
    <property type="entry name" value="Mechanosensitive channel protein MscS (YggB), C-terminal domain"/>
    <property type="match status" value="1"/>
</dbReference>
<evidence type="ECO:0000256" key="5">
    <source>
        <dbReference type="ARBA" id="ARBA00022989"/>
    </source>
</evidence>
<dbReference type="InterPro" id="IPR010920">
    <property type="entry name" value="LSM_dom_sf"/>
</dbReference>
<evidence type="ECO:0000256" key="1">
    <source>
        <dbReference type="ARBA" id="ARBA00004651"/>
    </source>
</evidence>
<proteinExistence type="inferred from homology"/>
<dbReference type="InterPro" id="IPR006685">
    <property type="entry name" value="MscS_channel_2nd"/>
</dbReference>
<feature type="domain" description="Mechanosensitive ion channel MscS" evidence="8">
    <location>
        <begin position="102"/>
        <end position="164"/>
    </location>
</feature>
<evidence type="ECO:0000313" key="11">
    <source>
        <dbReference type="Proteomes" id="UP000614424"/>
    </source>
</evidence>